<reference evidence="2" key="1">
    <citation type="submission" date="2018-05" db="EMBL/GenBank/DDBJ databases">
        <authorList>
            <person name="Lanie J.A."/>
            <person name="Ng W.-L."/>
            <person name="Kazmierczak K.M."/>
            <person name="Andrzejewski T.M."/>
            <person name="Davidsen T.M."/>
            <person name="Wayne K.J."/>
            <person name="Tettelin H."/>
            <person name="Glass J.I."/>
            <person name="Rusch D."/>
            <person name="Podicherti R."/>
            <person name="Tsui H.-C.T."/>
            <person name="Winkler M.E."/>
        </authorList>
    </citation>
    <scope>NUCLEOTIDE SEQUENCE</scope>
</reference>
<dbReference type="GO" id="GO:0005829">
    <property type="term" value="C:cytosol"/>
    <property type="evidence" value="ECO:0007669"/>
    <property type="project" value="TreeGrafter"/>
</dbReference>
<dbReference type="SUPFAM" id="SSF53067">
    <property type="entry name" value="Actin-like ATPase domain"/>
    <property type="match status" value="2"/>
</dbReference>
<dbReference type="EMBL" id="UINC01074076">
    <property type="protein sequence ID" value="SVC10930.1"/>
    <property type="molecule type" value="Genomic_DNA"/>
</dbReference>
<accession>A0A382JFM4</accession>
<dbReference type="GO" id="GO:0002949">
    <property type="term" value="P:tRNA threonylcarbamoyladenosine modification"/>
    <property type="evidence" value="ECO:0007669"/>
    <property type="project" value="InterPro"/>
</dbReference>
<dbReference type="AlphaFoldDB" id="A0A382JFM4"/>
<dbReference type="Gene3D" id="3.30.420.40">
    <property type="match status" value="2"/>
</dbReference>
<protein>
    <recommendedName>
        <fullName evidence="1">Gcp-like domain-containing protein</fullName>
    </recommendedName>
</protein>
<sequence>MNLLAIDTSTSSTVLGLQKGDAVFDHTVRDVRTHSREILPSISALLGEAELTLGELDGIVFGQGPGSFTGLRIAVGVVQGLAYGADLAVIPVSSMAVLAQTRVNHEGPIFVALSARLEEIYYGIYQLTSGVAIATAAEGVTDVADLDETAMGDWHLVTDVPHLQDSISRSLGVSFSEVSSETVPTVNHLLTLGLDRRAAGGSVSALEATPVYLREQVASR</sequence>
<dbReference type="Pfam" id="PF00814">
    <property type="entry name" value="TsaD"/>
    <property type="match status" value="1"/>
</dbReference>
<evidence type="ECO:0000313" key="2">
    <source>
        <dbReference type="EMBL" id="SVC10930.1"/>
    </source>
</evidence>
<dbReference type="NCBIfam" id="TIGR03725">
    <property type="entry name" value="T6A_YeaZ"/>
    <property type="match status" value="1"/>
</dbReference>
<gene>
    <name evidence="2" type="ORF">METZ01_LOCUS263784</name>
</gene>
<dbReference type="InterPro" id="IPR000905">
    <property type="entry name" value="Gcp-like_dom"/>
</dbReference>
<dbReference type="InterPro" id="IPR022496">
    <property type="entry name" value="T6A_TsaB"/>
</dbReference>
<dbReference type="PANTHER" id="PTHR11735">
    <property type="entry name" value="TRNA N6-ADENOSINE THREONYLCARBAMOYLTRANSFERASE"/>
    <property type="match status" value="1"/>
</dbReference>
<dbReference type="PANTHER" id="PTHR11735:SF11">
    <property type="entry name" value="TRNA THREONYLCARBAMOYLADENOSINE BIOSYNTHESIS PROTEIN TSAB"/>
    <property type="match status" value="1"/>
</dbReference>
<feature type="domain" description="Gcp-like" evidence="1">
    <location>
        <begin position="32"/>
        <end position="147"/>
    </location>
</feature>
<organism evidence="2">
    <name type="scientific">marine metagenome</name>
    <dbReference type="NCBI Taxonomy" id="408172"/>
    <lineage>
        <taxon>unclassified sequences</taxon>
        <taxon>metagenomes</taxon>
        <taxon>ecological metagenomes</taxon>
    </lineage>
</organism>
<name>A0A382JFM4_9ZZZZ</name>
<proteinExistence type="predicted"/>
<evidence type="ECO:0000259" key="1">
    <source>
        <dbReference type="Pfam" id="PF00814"/>
    </source>
</evidence>
<dbReference type="InterPro" id="IPR043129">
    <property type="entry name" value="ATPase_NBD"/>
</dbReference>
<dbReference type="CDD" id="cd24032">
    <property type="entry name" value="ASKHA_NBD_TsaB"/>
    <property type="match status" value="1"/>
</dbReference>